<dbReference type="Gene3D" id="3.90.1100.10">
    <property type="match status" value="1"/>
</dbReference>
<name>A0A6J4KAZ6_9ACTN</name>
<organism evidence="8">
    <name type="scientific">uncultured Friedmanniella sp</name>
    <dbReference type="NCBI Taxonomy" id="335381"/>
    <lineage>
        <taxon>Bacteria</taxon>
        <taxon>Bacillati</taxon>
        <taxon>Actinomycetota</taxon>
        <taxon>Actinomycetes</taxon>
        <taxon>Propionibacteriales</taxon>
        <taxon>Nocardioidaceae</taxon>
        <taxon>Friedmanniella</taxon>
        <taxon>environmental samples</taxon>
    </lineage>
</organism>
<dbReference type="GO" id="GO:0003899">
    <property type="term" value="F:DNA-directed RNA polymerase activity"/>
    <property type="evidence" value="ECO:0007669"/>
    <property type="project" value="UniProtKB-EC"/>
</dbReference>
<feature type="domain" description="RNA polymerase Rpb2" evidence="6">
    <location>
        <begin position="166"/>
        <end position="232"/>
    </location>
</feature>
<dbReference type="GO" id="GO:0006351">
    <property type="term" value="P:DNA-templated transcription"/>
    <property type="evidence" value="ECO:0007669"/>
    <property type="project" value="InterPro"/>
</dbReference>
<dbReference type="EC" id="2.7.7.6" evidence="1"/>
<dbReference type="GO" id="GO:0003677">
    <property type="term" value="F:DNA binding"/>
    <property type="evidence" value="ECO:0007669"/>
    <property type="project" value="InterPro"/>
</dbReference>
<dbReference type="InterPro" id="IPR007644">
    <property type="entry name" value="RNA_pol_bsu_protrusion"/>
</dbReference>
<keyword evidence="3 8" id="KW-0808">Transferase</keyword>
<dbReference type="SUPFAM" id="SSF64484">
    <property type="entry name" value="beta and beta-prime subunits of DNA dependent RNA-polymerase"/>
    <property type="match status" value="1"/>
</dbReference>
<dbReference type="AlphaFoldDB" id="A0A6J4KAZ6"/>
<dbReference type="GO" id="GO:0032549">
    <property type="term" value="F:ribonucleoside binding"/>
    <property type="evidence" value="ECO:0007669"/>
    <property type="project" value="InterPro"/>
</dbReference>
<reference evidence="8" key="1">
    <citation type="submission" date="2020-02" db="EMBL/GenBank/DDBJ databases">
        <authorList>
            <person name="Meier V. D."/>
        </authorList>
    </citation>
    <scope>NUCLEOTIDE SEQUENCE</scope>
    <source>
        <strain evidence="8">AVDCRST_MAG48</strain>
    </source>
</reference>
<sequence length="233" mass="26212">MAASRTASNTKVVSSTGRISFAKIAEPMEVPDLLDLQVDSFDWLVGNDAWRTRVDSALAEGRTDVNTKSGLEEIFEEISPIEDFSGTMSLSFRDHRFEPPKNSVEECKDRDVTYAAPLFVTAEFMNNETGEIKSQTVFMGDFPLMTDKGTFVINGTERVVVSQLVRSPGVYFEQTTDKTSDKDIFTCKMIPSRGAWLEFEIDKRDMVGVRLDRKRKQNVTVLLKALGWTDAQI</sequence>
<dbReference type="InterPro" id="IPR015712">
    <property type="entry name" value="DNA-dir_RNA_pol_su2"/>
</dbReference>
<proteinExistence type="predicted"/>
<dbReference type="PANTHER" id="PTHR20856">
    <property type="entry name" value="DNA-DIRECTED RNA POLYMERASE I SUBUNIT 2"/>
    <property type="match status" value="1"/>
</dbReference>
<evidence type="ECO:0000256" key="1">
    <source>
        <dbReference type="ARBA" id="ARBA00012418"/>
    </source>
</evidence>
<evidence type="ECO:0000256" key="3">
    <source>
        <dbReference type="ARBA" id="ARBA00022679"/>
    </source>
</evidence>
<evidence type="ECO:0000259" key="6">
    <source>
        <dbReference type="Pfam" id="PF04561"/>
    </source>
</evidence>
<keyword evidence="4 8" id="KW-0548">Nucleotidyltransferase</keyword>
<feature type="non-terminal residue" evidence="8">
    <location>
        <position position="233"/>
    </location>
</feature>
<evidence type="ECO:0000256" key="4">
    <source>
        <dbReference type="ARBA" id="ARBA00022695"/>
    </source>
</evidence>
<evidence type="ECO:0000313" key="8">
    <source>
        <dbReference type="EMBL" id="CAA9300857.1"/>
    </source>
</evidence>
<dbReference type="Pfam" id="PF04561">
    <property type="entry name" value="RNA_pol_Rpb2_2"/>
    <property type="match status" value="1"/>
</dbReference>
<evidence type="ECO:0000256" key="2">
    <source>
        <dbReference type="ARBA" id="ARBA00022478"/>
    </source>
</evidence>
<gene>
    <name evidence="8" type="ORF">AVDCRST_MAG48-1309</name>
</gene>
<dbReference type="EMBL" id="CADCTS010000187">
    <property type="protein sequence ID" value="CAA9300857.1"/>
    <property type="molecule type" value="Genomic_DNA"/>
</dbReference>
<evidence type="ECO:0000256" key="5">
    <source>
        <dbReference type="ARBA" id="ARBA00023163"/>
    </source>
</evidence>
<evidence type="ECO:0000259" key="7">
    <source>
        <dbReference type="Pfam" id="PF04563"/>
    </source>
</evidence>
<protein>
    <recommendedName>
        <fullName evidence="1">DNA-directed RNA polymerase</fullName>
        <ecNumber evidence="1">2.7.7.6</ecNumber>
    </recommendedName>
</protein>
<dbReference type="GO" id="GO:0000428">
    <property type="term" value="C:DNA-directed RNA polymerase complex"/>
    <property type="evidence" value="ECO:0007669"/>
    <property type="project" value="UniProtKB-KW"/>
</dbReference>
<accession>A0A6J4KAZ6</accession>
<keyword evidence="5" id="KW-0804">Transcription</keyword>
<keyword evidence="2 8" id="KW-0240">DNA-directed RNA polymerase</keyword>
<dbReference type="Pfam" id="PF04563">
    <property type="entry name" value="RNA_pol_Rpb2_1"/>
    <property type="match status" value="1"/>
</dbReference>
<dbReference type="InterPro" id="IPR007642">
    <property type="entry name" value="RNA_pol_Rpb2_2"/>
</dbReference>
<feature type="domain" description="RNA polymerase beta subunit protrusion" evidence="7">
    <location>
        <begin position="33"/>
        <end position="165"/>
    </location>
</feature>